<dbReference type="Pfam" id="PF08501">
    <property type="entry name" value="Shikimate_dh_N"/>
    <property type="match status" value="1"/>
</dbReference>
<evidence type="ECO:0000313" key="5">
    <source>
        <dbReference type="EMBL" id="MDR6938750.1"/>
    </source>
</evidence>
<proteinExistence type="predicted"/>
<evidence type="ECO:0000259" key="3">
    <source>
        <dbReference type="Pfam" id="PF08501"/>
    </source>
</evidence>
<dbReference type="SUPFAM" id="SSF51735">
    <property type="entry name" value="NAD(P)-binding Rossmann-fold domains"/>
    <property type="match status" value="1"/>
</dbReference>
<evidence type="ECO:0000256" key="2">
    <source>
        <dbReference type="ARBA" id="ARBA00023141"/>
    </source>
</evidence>
<dbReference type="InterPro" id="IPR013708">
    <property type="entry name" value="Shikimate_DH-bd_N"/>
</dbReference>
<dbReference type="Gene3D" id="3.40.50.10860">
    <property type="entry name" value="Leucine Dehydrogenase, chain A, domain 1"/>
    <property type="match status" value="1"/>
</dbReference>
<reference evidence="5 6" key="1">
    <citation type="submission" date="2023-07" db="EMBL/GenBank/DDBJ databases">
        <title>Sequencing the genomes of 1000 actinobacteria strains.</title>
        <authorList>
            <person name="Klenk H.-P."/>
        </authorList>
    </citation>
    <scope>NUCLEOTIDE SEQUENCE [LARGE SCALE GENOMIC DNA]</scope>
    <source>
        <strain evidence="5 6">DSM 15539</strain>
    </source>
</reference>
<keyword evidence="2" id="KW-0028">Amino-acid biosynthesis</keyword>
<dbReference type="Gene3D" id="3.40.50.720">
    <property type="entry name" value="NAD(P)-binding Rossmann-like Domain"/>
    <property type="match status" value="1"/>
</dbReference>
<gene>
    <name evidence="5" type="ORF">J2S36_000293</name>
</gene>
<dbReference type="InterPro" id="IPR041121">
    <property type="entry name" value="SDH_C"/>
</dbReference>
<dbReference type="CDD" id="cd01065">
    <property type="entry name" value="NAD_bind_Shikimate_DH"/>
    <property type="match status" value="1"/>
</dbReference>
<keyword evidence="6" id="KW-1185">Reference proteome</keyword>
<evidence type="ECO:0000313" key="6">
    <source>
        <dbReference type="Proteomes" id="UP001266099"/>
    </source>
</evidence>
<dbReference type="InterPro" id="IPR036291">
    <property type="entry name" value="NAD(P)-bd_dom_sf"/>
</dbReference>
<dbReference type="SUPFAM" id="SSF53223">
    <property type="entry name" value="Aminoacid dehydrogenase-like, N-terminal domain"/>
    <property type="match status" value="1"/>
</dbReference>
<dbReference type="EC" id="1.1.1.25" evidence="5"/>
<accession>A0ABU1T0B7</accession>
<organism evidence="5 6">
    <name type="scientific">Arcanobacterium hippocoleae</name>
    <dbReference type="NCBI Taxonomy" id="149017"/>
    <lineage>
        <taxon>Bacteria</taxon>
        <taxon>Bacillati</taxon>
        <taxon>Actinomycetota</taxon>
        <taxon>Actinomycetes</taxon>
        <taxon>Actinomycetales</taxon>
        <taxon>Actinomycetaceae</taxon>
        <taxon>Arcanobacterium</taxon>
    </lineage>
</organism>
<evidence type="ECO:0000256" key="1">
    <source>
        <dbReference type="ARBA" id="ARBA00004871"/>
    </source>
</evidence>
<comment type="caution">
    <text evidence="5">The sequence shown here is derived from an EMBL/GenBank/DDBJ whole genome shotgun (WGS) entry which is preliminary data.</text>
</comment>
<dbReference type="RefSeq" id="WP_309954805.1">
    <property type="nucleotide sequence ID" value="NZ_JAVDUJ010000001.1"/>
</dbReference>
<dbReference type="PANTHER" id="PTHR21089">
    <property type="entry name" value="SHIKIMATE DEHYDROGENASE"/>
    <property type="match status" value="1"/>
</dbReference>
<dbReference type="PANTHER" id="PTHR21089:SF1">
    <property type="entry name" value="BIFUNCTIONAL 3-DEHYDROQUINATE DEHYDRATASE_SHIKIMATE DEHYDROGENASE, CHLOROPLASTIC"/>
    <property type="match status" value="1"/>
</dbReference>
<dbReference type="NCBIfam" id="NF001311">
    <property type="entry name" value="PRK00258.1-3"/>
    <property type="match status" value="1"/>
</dbReference>
<evidence type="ECO:0000259" key="4">
    <source>
        <dbReference type="Pfam" id="PF18317"/>
    </source>
</evidence>
<keyword evidence="5" id="KW-0560">Oxidoreductase</keyword>
<name>A0ABU1T0B7_9ACTO</name>
<feature type="domain" description="Shikimate dehydrogenase substrate binding N-terminal" evidence="3">
    <location>
        <begin position="11"/>
        <end position="88"/>
    </location>
</feature>
<dbReference type="InterPro" id="IPR046346">
    <property type="entry name" value="Aminoacid_DH-like_N_sf"/>
</dbReference>
<protein>
    <submittedName>
        <fullName evidence="5">Shikimate dehydrogenase</fullName>
        <ecNumber evidence="5">1.1.1.25</ecNumber>
    </submittedName>
</protein>
<comment type="pathway">
    <text evidence="1">Metabolic intermediate biosynthesis; chorismate biosynthesis; chorismate from D-erythrose 4-phosphate and phosphoenolpyruvate: step 4/7.</text>
</comment>
<feature type="domain" description="SDH C-terminal" evidence="4">
    <location>
        <begin position="261"/>
        <end position="289"/>
    </location>
</feature>
<dbReference type="EMBL" id="JAVDUJ010000001">
    <property type="protein sequence ID" value="MDR6938750.1"/>
    <property type="molecule type" value="Genomic_DNA"/>
</dbReference>
<dbReference type="GO" id="GO:0004764">
    <property type="term" value="F:shikimate 3-dehydrogenase (NADP+) activity"/>
    <property type="evidence" value="ECO:0007669"/>
    <property type="project" value="UniProtKB-EC"/>
</dbReference>
<dbReference type="Pfam" id="PF18317">
    <property type="entry name" value="SDH_C"/>
    <property type="match status" value="1"/>
</dbReference>
<dbReference type="Proteomes" id="UP001266099">
    <property type="component" value="Unassembled WGS sequence"/>
</dbReference>
<sequence>MNSSVRTRAAVVGNPIAHSLSPQLHTAGWNAVNFTKIELPAAGLASFLQECDDSWAGIAVTMPLKYEAVKAADIVDGLAKAVGSANTIVFQPTGANSRLCVAFNTDVAGIVNAIRESTETVRFQRGVILGSGATASSALAAMVELGVADITVCARRAGGPNTVFAAAHRLHLDLQYLPLESIQCAQRIAESDLVISTLPAHIADPIARQLKKLSFADSAENASGTAPLAGKVLLDVIYDPSPTELMSAWESAHGTVAPGWLMLLHQAIDQARLFTGKMPDVSAMRSALRKALAERDAFRWKN</sequence>
<keyword evidence="2" id="KW-0057">Aromatic amino acid biosynthesis</keyword>
<dbReference type="InterPro" id="IPR022893">
    <property type="entry name" value="Shikimate_DH_fam"/>
</dbReference>